<keyword evidence="1" id="KW-0472">Membrane</keyword>
<gene>
    <name evidence="2" type="primary">RvY_18378-1</name>
    <name evidence="2" type="synonym">RvY_18378.1</name>
    <name evidence="2" type="ORF">RvY_18378</name>
</gene>
<evidence type="ECO:0000313" key="2">
    <source>
        <dbReference type="EMBL" id="GAV08724.1"/>
    </source>
</evidence>
<evidence type="ECO:0000256" key="1">
    <source>
        <dbReference type="SAM" id="Phobius"/>
    </source>
</evidence>
<keyword evidence="1" id="KW-1133">Transmembrane helix</keyword>
<accession>A0A1D1WAD0</accession>
<dbReference type="Proteomes" id="UP000186922">
    <property type="component" value="Unassembled WGS sequence"/>
</dbReference>
<dbReference type="AlphaFoldDB" id="A0A1D1WAD0"/>
<reference evidence="2 3" key="1">
    <citation type="journal article" date="2016" name="Nat. Commun.">
        <title>Extremotolerant tardigrade genome and improved radiotolerance of human cultured cells by tardigrade-unique protein.</title>
        <authorList>
            <person name="Hashimoto T."/>
            <person name="Horikawa D.D."/>
            <person name="Saito Y."/>
            <person name="Kuwahara H."/>
            <person name="Kozuka-Hata H."/>
            <person name="Shin-I T."/>
            <person name="Minakuchi Y."/>
            <person name="Ohishi K."/>
            <person name="Motoyama A."/>
            <person name="Aizu T."/>
            <person name="Enomoto A."/>
            <person name="Kondo K."/>
            <person name="Tanaka S."/>
            <person name="Hara Y."/>
            <person name="Koshikawa S."/>
            <person name="Sagara H."/>
            <person name="Miura T."/>
            <person name="Yokobori S."/>
            <person name="Miyagawa K."/>
            <person name="Suzuki Y."/>
            <person name="Kubo T."/>
            <person name="Oyama M."/>
            <person name="Kohara Y."/>
            <person name="Fujiyama A."/>
            <person name="Arakawa K."/>
            <person name="Katayama T."/>
            <person name="Toyoda A."/>
            <person name="Kunieda T."/>
        </authorList>
    </citation>
    <scope>NUCLEOTIDE SEQUENCE [LARGE SCALE GENOMIC DNA]</scope>
    <source>
        <strain evidence="2 3">YOKOZUNA-1</strain>
    </source>
</reference>
<name>A0A1D1WAD0_RAMVA</name>
<protein>
    <submittedName>
        <fullName evidence="2">Uncharacterized protein</fullName>
    </submittedName>
</protein>
<sequence length="92" mass="10487">MKYIGVTQKKVDMVHDRARKDGLLWPWTKTVFAESLAIGTIAFFLLSRQRKHSDALAISAAICGIMFDFSSVLGLVMTEMHPEVCERYFTLF</sequence>
<organism evidence="2 3">
    <name type="scientific">Ramazzottius varieornatus</name>
    <name type="common">Water bear</name>
    <name type="synonym">Tardigrade</name>
    <dbReference type="NCBI Taxonomy" id="947166"/>
    <lineage>
        <taxon>Eukaryota</taxon>
        <taxon>Metazoa</taxon>
        <taxon>Ecdysozoa</taxon>
        <taxon>Tardigrada</taxon>
        <taxon>Eutardigrada</taxon>
        <taxon>Parachela</taxon>
        <taxon>Hypsibioidea</taxon>
        <taxon>Ramazzottiidae</taxon>
        <taxon>Ramazzottius</taxon>
    </lineage>
</organism>
<comment type="caution">
    <text evidence="2">The sequence shown here is derived from an EMBL/GenBank/DDBJ whole genome shotgun (WGS) entry which is preliminary data.</text>
</comment>
<evidence type="ECO:0000313" key="3">
    <source>
        <dbReference type="Proteomes" id="UP000186922"/>
    </source>
</evidence>
<proteinExistence type="predicted"/>
<keyword evidence="3" id="KW-1185">Reference proteome</keyword>
<keyword evidence="1" id="KW-0812">Transmembrane</keyword>
<feature type="transmembrane region" description="Helical" evidence="1">
    <location>
        <begin position="55"/>
        <end position="77"/>
    </location>
</feature>
<feature type="transmembrane region" description="Helical" evidence="1">
    <location>
        <begin position="24"/>
        <end position="46"/>
    </location>
</feature>
<dbReference type="EMBL" id="BDGG01000018">
    <property type="protein sequence ID" value="GAV08724.1"/>
    <property type="molecule type" value="Genomic_DNA"/>
</dbReference>